<evidence type="ECO:0000259" key="3">
    <source>
        <dbReference type="Pfam" id="PF00021"/>
    </source>
</evidence>
<protein>
    <submittedName>
        <fullName evidence="4">Phospholipase A2 inhibitor and Ly6/PLAUR domain-containing protein</fullName>
    </submittedName>
</protein>
<dbReference type="CDD" id="cd23572">
    <property type="entry name" value="TFP_LU_ECD_PINLYP_rpt2"/>
    <property type="match status" value="1"/>
</dbReference>
<evidence type="ECO:0000256" key="2">
    <source>
        <dbReference type="ARBA" id="ARBA00022525"/>
    </source>
</evidence>
<dbReference type="InParanoid" id="A0A803J4Q3"/>
<organism evidence="4">
    <name type="scientific">Xenopus tropicalis</name>
    <name type="common">Western clawed frog</name>
    <name type="synonym">Silurana tropicalis</name>
    <dbReference type="NCBI Taxonomy" id="8364"/>
    <lineage>
        <taxon>Eukaryota</taxon>
        <taxon>Metazoa</taxon>
        <taxon>Chordata</taxon>
        <taxon>Craniata</taxon>
        <taxon>Vertebrata</taxon>
        <taxon>Euteleostomi</taxon>
        <taxon>Amphibia</taxon>
        <taxon>Batrachia</taxon>
        <taxon>Anura</taxon>
        <taxon>Pipoidea</taxon>
        <taxon>Pipidae</taxon>
        <taxon>Xenopodinae</taxon>
        <taxon>Xenopus</taxon>
        <taxon>Silurana</taxon>
    </lineage>
</organism>
<feature type="domain" description="UPAR/Ly6" evidence="3">
    <location>
        <begin position="133"/>
        <end position="214"/>
    </location>
</feature>
<reference evidence="4" key="1">
    <citation type="journal article" date="2010" name="Science">
        <title>The genome of the Western clawed frog Xenopus tropicalis.</title>
        <authorList>
            <person name="Hellsten U."/>
            <person name="Harland R.M."/>
            <person name="Gilchrist M.J."/>
            <person name="Hendrix D."/>
            <person name="Jurka J."/>
            <person name="Kapitonov V."/>
            <person name="Ovcharenko I."/>
            <person name="Putnam N.H."/>
            <person name="Shu S."/>
            <person name="Taher L."/>
            <person name="Blitz I.L."/>
            <person name="Blumberg B."/>
            <person name="Dichmann D.S."/>
            <person name="Dubchak I."/>
            <person name="Amaya E."/>
            <person name="Detter J.C."/>
            <person name="Fletcher R."/>
            <person name="Gerhard D.S."/>
            <person name="Goodstein D."/>
            <person name="Graves T."/>
            <person name="Grigoriev I.V."/>
            <person name="Grimwood J."/>
            <person name="Kawashima T."/>
            <person name="Lindquist E."/>
            <person name="Lucas S.M."/>
            <person name="Mead P.E."/>
            <person name="Mitros T."/>
            <person name="Ogino H."/>
            <person name="Ohta Y."/>
            <person name="Poliakov A.V."/>
            <person name="Pollet N."/>
            <person name="Robert J."/>
            <person name="Salamov A."/>
            <person name="Sater A.K."/>
            <person name="Schmutz J."/>
            <person name="Terry A."/>
            <person name="Vize P.D."/>
            <person name="Warren W.C."/>
            <person name="Wells D."/>
            <person name="Wills A."/>
            <person name="Wilson R.K."/>
            <person name="Zimmerman L.B."/>
            <person name="Zorn A.M."/>
            <person name="Grainger R."/>
            <person name="Grammer T."/>
            <person name="Khokha M.K."/>
            <person name="Richardson P.M."/>
            <person name="Rokhsar D.S."/>
        </authorList>
    </citation>
    <scope>NUCLEOTIDE SEQUENCE [LARGE SCALE GENOMIC DNA]</scope>
    <source>
        <strain evidence="4">Nigerian</strain>
    </source>
</reference>
<dbReference type="GeneTree" id="ENSGT00940000163304"/>
<dbReference type="FunCoup" id="A0A803J4Q3">
    <property type="interactions" value="1"/>
</dbReference>
<dbReference type="Ensembl" id="ENSXETT00000114572">
    <property type="protein sequence ID" value="ENSXETP00000102792"/>
    <property type="gene ID" value="ENSXETG00000043815"/>
</dbReference>
<dbReference type="Gene3D" id="2.10.60.10">
    <property type="entry name" value="CD59"/>
    <property type="match status" value="2"/>
</dbReference>
<name>A0A803J4Q3_XENTR</name>
<dbReference type="Pfam" id="PF00021">
    <property type="entry name" value="UPAR_LY6"/>
    <property type="match status" value="2"/>
</dbReference>
<evidence type="ECO:0000313" key="4">
    <source>
        <dbReference type="Ensembl" id="ENSXETP00000102792"/>
    </source>
</evidence>
<dbReference type="PANTHER" id="PTHR20914">
    <property type="entry name" value="LY6/PLAUR DOMAIN-CONTAINING PROTEIN 8"/>
    <property type="match status" value="1"/>
</dbReference>
<gene>
    <name evidence="4" type="primary">LOC100494026</name>
</gene>
<dbReference type="PANTHER" id="PTHR20914:SF35">
    <property type="entry name" value="PHOSPHOLIPASE A2 INHIBITOR 25 KDA SUBUNIT ISOFORM X1"/>
    <property type="match status" value="1"/>
</dbReference>
<comment type="subcellular location">
    <subcellularLocation>
        <location evidence="1">Secreted</location>
    </subcellularLocation>
</comment>
<accession>A0A803J4Q3</accession>
<proteinExistence type="predicted"/>
<dbReference type="GO" id="GO:0005576">
    <property type="term" value="C:extracellular region"/>
    <property type="evidence" value="ECO:0007669"/>
    <property type="project" value="UniProtKB-SubCell"/>
</dbReference>
<evidence type="ECO:0000256" key="1">
    <source>
        <dbReference type="ARBA" id="ARBA00004613"/>
    </source>
</evidence>
<dbReference type="InterPro" id="IPR050918">
    <property type="entry name" value="CNF-like_PLA2_Inhibitor"/>
</dbReference>
<dbReference type="SUPFAM" id="SSF57302">
    <property type="entry name" value="Snake toxin-like"/>
    <property type="match status" value="2"/>
</dbReference>
<feature type="domain" description="UPAR/Ly6" evidence="3">
    <location>
        <begin position="38"/>
        <end position="119"/>
    </location>
</feature>
<dbReference type="InterPro" id="IPR045860">
    <property type="entry name" value="Snake_toxin-like_sf"/>
</dbReference>
<sequence length="238" mass="25383">MNQLWKVTELKPPLQTLKMKLPLGILSILSALAATGYSLSCQTCIGVGSTPCQGQSMSCPADNACAATYTLTTAHGVTVSQVYTLSCAPRSQCDKPGSISIPDGKIKRGISCCYTDDCTPPTPTLPVDAFQPNGLVCRTCTSADSTWCYTDDTMRCTGEENRCLLQTTTLTGSVSSKVAVRGCATKSICDLGSTSVSSPEFSMDVKFSCTSGSFSILKWLLEQFLFGKNKEDSNVRLN</sequence>
<reference evidence="4" key="2">
    <citation type="submission" date="2021-03" db="UniProtKB">
        <authorList>
            <consortium name="Ensembl"/>
        </authorList>
    </citation>
    <scope>IDENTIFICATION</scope>
</reference>
<dbReference type="AlphaFoldDB" id="A0A803J4Q3"/>
<keyword evidence="2" id="KW-0964">Secreted</keyword>
<dbReference type="InterPro" id="IPR016054">
    <property type="entry name" value="LY6_UPA_recep-like"/>
</dbReference>